<proteinExistence type="inferred from homology"/>
<protein>
    <recommendedName>
        <fullName evidence="3">Pyruvate decarboxylase</fullName>
    </recommendedName>
</protein>
<dbReference type="EMBL" id="KZ821236">
    <property type="protein sequence ID" value="PYH44620.1"/>
    <property type="molecule type" value="Genomic_DNA"/>
</dbReference>
<dbReference type="PANTHER" id="PTHR43452:SF1">
    <property type="entry name" value="PYRUVATE DECARBOXYLASE C186.09-RELATED"/>
    <property type="match status" value="1"/>
</dbReference>
<dbReference type="GeneID" id="37079388"/>
<dbReference type="Proteomes" id="UP000248349">
    <property type="component" value="Unassembled WGS sequence"/>
</dbReference>
<dbReference type="InterPro" id="IPR011766">
    <property type="entry name" value="TPP_enzyme_TPP-bd"/>
</dbReference>
<dbReference type="GO" id="GO:0004737">
    <property type="term" value="F:pyruvate decarboxylase activity"/>
    <property type="evidence" value="ECO:0007669"/>
    <property type="project" value="TreeGrafter"/>
</dbReference>
<evidence type="ECO:0000313" key="12">
    <source>
        <dbReference type="Proteomes" id="UP000248349"/>
    </source>
</evidence>
<dbReference type="GO" id="GO:0030976">
    <property type="term" value="F:thiamine pyrophosphate binding"/>
    <property type="evidence" value="ECO:0007669"/>
    <property type="project" value="InterPro"/>
</dbReference>
<dbReference type="Gene3D" id="3.40.50.970">
    <property type="match status" value="1"/>
</dbReference>
<evidence type="ECO:0000256" key="1">
    <source>
        <dbReference type="ARBA" id="ARBA00001964"/>
    </source>
</evidence>
<organism evidence="11 12">
    <name type="scientific">Aspergillus saccharolyticus JOP 1030-1</name>
    <dbReference type="NCBI Taxonomy" id="1450539"/>
    <lineage>
        <taxon>Eukaryota</taxon>
        <taxon>Fungi</taxon>
        <taxon>Dikarya</taxon>
        <taxon>Ascomycota</taxon>
        <taxon>Pezizomycotina</taxon>
        <taxon>Eurotiomycetes</taxon>
        <taxon>Eurotiomycetidae</taxon>
        <taxon>Eurotiales</taxon>
        <taxon>Aspergillaceae</taxon>
        <taxon>Aspergillus</taxon>
        <taxon>Aspergillus subgen. Circumdati</taxon>
    </lineage>
</organism>
<feature type="region of interest" description="Disordered" evidence="9">
    <location>
        <begin position="192"/>
        <end position="247"/>
    </location>
</feature>
<feature type="domain" description="Thiamine pyrophosphate enzyme TPP-binding" evidence="10">
    <location>
        <begin position="22"/>
        <end position="168"/>
    </location>
</feature>
<dbReference type="AlphaFoldDB" id="A0A318ZLE4"/>
<dbReference type="InterPro" id="IPR012110">
    <property type="entry name" value="PDC/IPDC-like"/>
</dbReference>
<evidence type="ECO:0000259" key="10">
    <source>
        <dbReference type="Pfam" id="PF02775"/>
    </source>
</evidence>
<dbReference type="OrthoDB" id="3970464at2759"/>
<keyword evidence="8" id="KW-0456">Lyase</keyword>
<name>A0A318ZLE4_9EURO</name>
<keyword evidence="12" id="KW-1185">Reference proteome</keyword>
<dbReference type="GO" id="GO:0000949">
    <property type="term" value="P:aromatic amino acid family catabolic process to alcohol via Ehrlich pathway"/>
    <property type="evidence" value="ECO:0007669"/>
    <property type="project" value="TreeGrafter"/>
</dbReference>
<evidence type="ECO:0000256" key="5">
    <source>
        <dbReference type="ARBA" id="ARBA00022793"/>
    </source>
</evidence>
<evidence type="ECO:0000256" key="6">
    <source>
        <dbReference type="ARBA" id="ARBA00022842"/>
    </source>
</evidence>
<evidence type="ECO:0000256" key="4">
    <source>
        <dbReference type="ARBA" id="ARBA00022723"/>
    </source>
</evidence>
<sequence>MLCDAGEAWFLAYHIMLPPGGDCQIQMPYCSIGWALPAGLGAQLARSQGRSVILIGDGGFQMTAQEVSTIARHNLNPIIIVFHNLGYKIETAIHDGPYNCIANWNHSQLAASLSAIPYAQSHNPYATPKQAYNESHPLMFTMQVKTQGDLKTALQRAYDEHDKLAFLELCILPDDMSEKVRQLGKAFAQKNAEAPFESSSSSDERKHSATTSSSSTSRLDSPGETSDQSSARSTITSPGSKDESVQV</sequence>
<dbReference type="GO" id="GO:0005829">
    <property type="term" value="C:cytosol"/>
    <property type="evidence" value="ECO:0007669"/>
    <property type="project" value="TreeGrafter"/>
</dbReference>
<evidence type="ECO:0000256" key="8">
    <source>
        <dbReference type="ARBA" id="ARBA00023239"/>
    </source>
</evidence>
<dbReference type="InterPro" id="IPR029061">
    <property type="entry name" value="THDP-binding"/>
</dbReference>
<evidence type="ECO:0000256" key="2">
    <source>
        <dbReference type="ARBA" id="ARBA00007812"/>
    </source>
</evidence>
<comment type="cofactor">
    <cofactor evidence="1">
        <name>thiamine diphosphate</name>
        <dbReference type="ChEBI" id="CHEBI:58937"/>
    </cofactor>
</comment>
<comment type="similarity">
    <text evidence="2">Belongs to the TPP enzyme family.</text>
</comment>
<evidence type="ECO:0000256" key="9">
    <source>
        <dbReference type="SAM" id="MobiDB-lite"/>
    </source>
</evidence>
<keyword evidence="5" id="KW-0210">Decarboxylase</keyword>
<evidence type="ECO:0000313" key="11">
    <source>
        <dbReference type="EMBL" id="PYH44620.1"/>
    </source>
</evidence>
<evidence type="ECO:0000256" key="7">
    <source>
        <dbReference type="ARBA" id="ARBA00023052"/>
    </source>
</evidence>
<dbReference type="Pfam" id="PF02775">
    <property type="entry name" value="TPP_enzyme_C"/>
    <property type="match status" value="1"/>
</dbReference>
<dbReference type="STRING" id="1450539.A0A318ZLE4"/>
<keyword evidence="4" id="KW-0479">Metal-binding</keyword>
<dbReference type="SUPFAM" id="SSF52518">
    <property type="entry name" value="Thiamin diphosphate-binding fold (THDP-binding)"/>
    <property type="match status" value="1"/>
</dbReference>
<keyword evidence="7" id="KW-0786">Thiamine pyrophosphate</keyword>
<feature type="compositionally biased region" description="Polar residues" evidence="9">
    <location>
        <begin position="223"/>
        <end position="239"/>
    </location>
</feature>
<gene>
    <name evidence="11" type="ORF">BP01DRAFT_392552</name>
</gene>
<dbReference type="RefSeq" id="XP_025430602.1">
    <property type="nucleotide sequence ID" value="XM_025578159.1"/>
</dbReference>
<dbReference type="PANTHER" id="PTHR43452">
    <property type="entry name" value="PYRUVATE DECARBOXYLASE"/>
    <property type="match status" value="1"/>
</dbReference>
<accession>A0A318ZLE4</accession>
<reference evidence="11 12" key="1">
    <citation type="submission" date="2016-12" db="EMBL/GenBank/DDBJ databases">
        <title>The genomes of Aspergillus section Nigri reveals drivers in fungal speciation.</title>
        <authorList>
            <consortium name="DOE Joint Genome Institute"/>
            <person name="Vesth T.C."/>
            <person name="Nybo J."/>
            <person name="Theobald S."/>
            <person name="Brandl J."/>
            <person name="Frisvad J.C."/>
            <person name="Nielsen K.F."/>
            <person name="Lyhne E.K."/>
            <person name="Kogle M.E."/>
            <person name="Kuo A."/>
            <person name="Riley R."/>
            <person name="Clum A."/>
            <person name="Nolan M."/>
            <person name="Lipzen A."/>
            <person name="Salamov A."/>
            <person name="Henrissat B."/>
            <person name="Wiebenga A."/>
            <person name="De Vries R.P."/>
            <person name="Grigoriev I.V."/>
            <person name="Mortensen U.H."/>
            <person name="Andersen M.R."/>
            <person name="Baker S.E."/>
        </authorList>
    </citation>
    <scope>NUCLEOTIDE SEQUENCE [LARGE SCALE GENOMIC DNA]</scope>
    <source>
        <strain evidence="11 12">JOP 1030-1</strain>
    </source>
</reference>
<keyword evidence="6" id="KW-0460">Magnesium</keyword>
<dbReference type="GO" id="GO:0046872">
    <property type="term" value="F:metal ion binding"/>
    <property type="evidence" value="ECO:0007669"/>
    <property type="project" value="UniProtKB-KW"/>
</dbReference>
<evidence type="ECO:0000256" key="3">
    <source>
        <dbReference type="ARBA" id="ARBA00014422"/>
    </source>
</evidence>